<dbReference type="InterPro" id="IPR045625">
    <property type="entry name" value="DUF6427"/>
</dbReference>
<feature type="transmembrane region" description="Helical" evidence="1">
    <location>
        <begin position="160"/>
        <end position="181"/>
    </location>
</feature>
<feature type="transmembrane region" description="Helical" evidence="1">
    <location>
        <begin position="12"/>
        <end position="33"/>
    </location>
</feature>
<dbReference type="EMBL" id="CP094326">
    <property type="protein sequence ID" value="UNY99698.1"/>
    <property type="molecule type" value="Genomic_DNA"/>
</dbReference>
<keyword evidence="1" id="KW-0812">Transmembrane</keyword>
<reference evidence="2 3" key="1">
    <citation type="journal article" date="2018" name="Int. J. Syst. Evol. Microbiol.">
        <title>Zhouia spongiae sp. nov., isolated from a marine sponge.</title>
        <authorList>
            <person name="Zhuang L."/>
            <person name="Lin B."/>
            <person name="Qin F."/>
            <person name="Luo L."/>
        </authorList>
    </citation>
    <scope>NUCLEOTIDE SEQUENCE [LARGE SCALE GENOMIC DNA]</scope>
    <source>
        <strain evidence="2 3">HN-Y44</strain>
    </source>
</reference>
<accession>A0ABY3YPR6</accession>
<feature type="transmembrane region" description="Helical" evidence="1">
    <location>
        <begin position="45"/>
        <end position="62"/>
    </location>
</feature>
<protein>
    <submittedName>
        <fullName evidence="2">DUF6427 family protein</fullName>
    </submittedName>
</protein>
<feature type="transmembrane region" description="Helical" evidence="1">
    <location>
        <begin position="208"/>
        <end position="228"/>
    </location>
</feature>
<keyword evidence="1" id="KW-1133">Transmembrane helix</keyword>
<dbReference type="RefSeq" id="WP_242938070.1">
    <property type="nucleotide sequence ID" value="NZ_CP094326.1"/>
</dbReference>
<keyword evidence="1" id="KW-0472">Membrane</keyword>
<sequence length="307" mass="35037">MISSIFGKTKPINLIFIGIFLFLYFWGVQLFVFHHALKGIEWLEKSGLCLLLILSALLVDFISKKNNLSRNNSYPILLYVLLLCMYPPILQSGKFVIANFFILLVIRRLMSLRTNLAIKQKLFDASLLVGLAFLWYQWSALFLVLVYIGVLFYDAKDYRNWLVPIVGGGMVLFFVLTYYFLTDNITGLIEIFTFRIEFNIDKYKNPSFSVPVITTLVIGFFALIGYLVNIKIRSAKAQKAMALVVVALTIGIGISVFSEDINVSELIFIAFPLAMVIANYLQTTKSKWLKEAVLWIFVLMPFLALVL</sequence>
<proteinExistence type="predicted"/>
<gene>
    <name evidence="2" type="ORF">MQE36_04965</name>
</gene>
<organism evidence="2 3">
    <name type="scientific">Zhouia spongiae</name>
    <dbReference type="NCBI Taxonomy" id="2202721"/>
    <lineage>
        <taxon>Bacteria</taxon>
        <taxon>Pseudomonadati</taxon>
        <taxon>Bacteroidota</taxon>
        <taxon>Flavobacteriia</taxon>
        <taxon>Flavobacteriales</taxon>
        <taxon>Flavobacteriaceae</taxon>
        <taxon>Zhouia</taxon>
    </lineage>
</organism>
<feature type="transmembrane region" description="Helical" evidence="1">
    <location>
        <begin position="74"/>
        <end position="106"/>
    </location>
</feature>
<feature type="transmembrane region" description="Helical" evidence="1">
    <location>
        <begin position="263"/>
        <end position="281"/>
    </location>
</feature>
<dbReference type="Pfam" id="PF19992">
    <property type="entry name" value="DUF6427"/>
    <property type="match status" value="1"/>
</dbReference>
<feature type="transmembrane region" description="Helical" evidence="1">
    <location>
        <begin position="126"/>
        <end position="153"/>
    </location>
</feature>
<evidence type="ECO:0000313" key="3">
    <source>
        <dbReference type="Proteomes" id="UP000829476"/>
    </source>
</evidence>
<keyword evidence="3" id="KW-1185">Reference proteome</keyword>
<evidence type="ECO:0000313" key="2">
    <source>
        <dbReference type="EMBL" id="UNY99698.1"/>
    </source>
</evidence>
<name>A0ABY3YPR6_9FLAO</name>
<feature type="transmembrane region" description="Helical" evidence="1">
    <location>
        <begin position="288"/>
        <end position="306"/>
    </location>
</feature>
<evidence type="ECO:0000256" key="1">
    <source>
        <dbReference type="SAM" id="Phobius"/>
    </source>
</evidence>
<feature type="transmembrane region" description="Helical" evidence="1">
    <location>
        <begin position="240"/>
        <end position="257"/>
    </location>
</feature>
<dbReference type="Proteomes" id="UP000829476">
    <property type="component" value="Chromosome"/>
</dbReference>